<evidence type="ECO:0000256" key="1">
    <source>
        <dbReference type="SAM" id="MobiDB-lite"/>
    </source>
</evidence>
<protein>
    <submittedName>
        <fullName evidence="2">Uncharacterized protein yxxG</fullName>
    </submittedName>
</protein>
<dbReference type="EMBL" id="FN597644">
    <property type="protein sequence ID" value="CBI44868.1"/>
    <property type="molecule type" value="Genomic_DNA"/>
</dbReference>
<reference evidence="2 3" key="1">
    <citation type="journal article" date="2011" name="Int. J. Syst. Evol. Microbiol.">
        <title>Relationship of Bacillus amyloliquefaciens clades associated with strains DSM 7T and FZB42T: a proposal for Bacillus amyloliquefaciens subsp. amyloliquefaciens subsp. nov. and Bacillus amyloliquefaciens subsp. plantarum subsp. nov. based on complete genome sequence comparisons.</title>
        <authorList>
            <person name="Borriss R."/>
            <person name="Chen X.H."/>
            <person name="Rueckert C."/>
            <person name="Blom J."/>
            <person name="Becker A."/>
            <person name="Baumgarth B."/>
            <person name="Fan B."/>
            <person name="Pukall R."/>
            <person name="Schumann P."/>
            <person name="Sproer C."/>
            <person name="Junge H."/>
            <person name="Vater J."/>
            <person name="Puhler A."/>
            <person name="Klenk H.P."/>
        </authorList>
    </citation>
    <scope>NUCLEOTIDE SEQUENCE [LARGE SCALE GENOMIC DNA]</scope>
    <source>
        <strain evidence="3">DSM 7</strain>
    </source>
</reference>
<keyword evidence="3" id="KW-1185">Reference proteome</keyword>
<evidence type="ECO:0000313" key="2">
    <source>
        <dbReference type="EMBL" id="CBI44868.1"/>
    </source>
</evidence>
<proteinExistence type="predicted"/>
<accession>A0A9P1JKZ7</accession>
<reference evidence="3" key="2">
    <citation type="journal article" date="2011" name="J. Biotechnol.">
        <title>Genome sequence of B. amyloliquefaciens type strain DSM7(T) reveals differences to plant-associated B. amyloliquefaciens FZB42.</title>
        <authorList>
            <person name="Ruckert C."/>
            <person name="Blom J."/>
            <person name="Chen X."/>
            <person name="Reva O."/>
            <person name="Borriss R."/>
        </authorList>
    </citation>
    <scope>NUCLEOTIDE SEQUENCE [LARGE SCALE GENOMIC DNA]</scope>
    <source>
        <strain evidence="3">DSM 7</strain>
    </source>
</reference>
<feature type="region of interest" description="Disordered" evidence="1">
    <location>
        <begin position="127"/>
        <end position="146"/>
    </location>
</feature>
<gene>
    <name evidence="2" type="primary">yxxG</name>
    <name evidence="2" type="ordered locus">BAMF_3742</name>
</gene>
<dbReference type="KEGG" id="bao:BAMF_3742"/>
<dbReference type="RefSeq" id="WP_013354117.1">
    <property type="nucleotide sequence ID" value="NC_014551.1"/>
</dbReference>
<dbReference type="Proteomes" id="UP000006562">
    <property type="component" value="Chromosome"/>
</dbReference>
<evidence type="ECO:0000313" key="3">
    <source>
        <dbReference type="Proteomes" id="UP000006562"/>
    </source>
</evidence>
<name>A0A9P1JKZ7_BACAS</name>
<dbReference type="Pfam" id="PF24716">
    <property type="entry name" value="WapI"/>
    <property type="match status" value="1"/>
</dbReference>
<dbReference type="InterPro" id="IPR056510">
    <property type="entry name" value="WapI"/>
</dbReference>
<sequence>MAKIRDDCLELDITPRRYQEAEDDPFISTMFELLEHNKVIARDYSAALLESEYKMLISGIEALLAGNQDRIRLETIEPFFILRIDKENEYYRFIIRFVENYSNTTVYKLNCNEEKLEFFVKTLKSDLKDTKNPPKLSLGDKRCTKQ</sequence>
<dbReference type="AlphaFoldDB" id="A0A9P1JKZ7"/>
<organism evidence="2 3">
    <name type="scientific">Bacillus amyloliquefaciens (strain ATCC 23350 / DSM 7 / BCRC 11601 / CCUG 28519 / NBRC 15535 / NRRL B-14393 / F)</name>
    <dbReference type="NCBI Taxonomy" id="692420"/>
    <lineage>
        <taxon>Bacteria</taxon>
        <taxon>Bacillati</taxon>
        <taxon>Bacillota</taxon>
        <taxon>Bacilli</taxon>
        <taxon>Bacillales</taxon>
        <taxon>Bacillaceae</taxon>
        <taxon>Bacillus</taxon>
        <taxon>Bacillus amyloliquefaciens group</taxon>
    </lineage>
</organism>